<keyword evidence="2" id="KW-1185">Reference proteome</keyword>
<dbReference type="OrthoDB" id="1002389at2759"/>
<dbReference type="EMBL" id="SMMG02000007">
    <property type="protein sequence ID" value="KAA3465103.1"/>
    <property type="molecule type" value="Genomic_DNA"/>
</dbReference>
<evidence type="ECO:0000313" key="1">
    <source>
        <dbReference type="EMBL" id="KAA3465103.1"/>
    </source>
</evidence>
<gene>
    <name evidence="1" type="ORF">EPI10_000304</name>
</gene>
<organism evidence="1 2">
    <name type="scientific">Gossypium australe</name>
    <dbReference type="NCBI Taxonomy" id="47621"/>
    <lineage>
        <taxon>Eukaryota</taxon>
        <taxon>Viridiplantae</taxon>
        <taxon>Streptophyta</taxon>
        <taxon>Embryophyta</taxon>
        <taxon>Tracheophyta</taxon>
        <taxon>Spermatophyta</taxon>
        <taxon>Magnoliopsida</taxon>
        <taxon>eudicotyledons</taxon>
        <taxon>Gunneridae</taxon>
        <taxon>Pentapetalae</taxon>
        <taxon>rosids</taxon>
        <taxon>malvids</taxon>
        <taxon>Malvales</taxon>
        <taxon>Malvaceae</taxon>
        <taxon>Malvoideae</taxon>
        <taxon>Gossypium</taxon>
    </lineage>
</organism>
<sequence>MASKNGRVSGKLKKLKRVLKKWNGEDRYTLEKIINEIEGRIKCLDAISDDRELSEMELEELKILNLEMGERLKEVDVLNLEKPFSIEEIKEAIWSWDENKAPGSDGFNFCFFKKSWEVV</sequence>
<dbReference type="AlphaFoldDB" id="A0A5B6V7T4"/>
<comment type="caution">
    <text evidence="1">The sequence shown here is derived from an EMBL/GenBank/DDBJ whole genome shotgun (WGS) entry which is preliminary data.</text>
</comment>
<proteinExistence type="predicted"/>
<protein>
    <submittedName>
        <fullName evidence="1">RVT_1 domain-containing protein</fullName>
    </submittedName>
</protein>
<dbReference type="Proteomes" id="UP000325315">
    <property type="component" value="Unassembled WGS sequence"/>
</dbReference>
<reference evidence="2" key="1">
    <citation type="journal article" date="2019" name="Plant Biotechnol. J.">
        <title>Genome sequencing of the Australian wild diploid species Gossypium australe highlights disease resistance and delayed gland morphogenesis.</title>
        <authorList>
            <person name="Cai Y."/>
            <person name="Cai X."/>
            <person name="Wang Q."/>
            <person name="Wang P."/>
            <person name="Zhang Y."/>
            <person name="Cai C."/>
            <person name="Xu Y."/>
            <person name="Wang K."/>
            <person name="Zhou Z."/>
            <person name="Wang C."/>
            <person name="Geng S."/>
            <person name="Li B."/>
            <person name="Dong Q."/>
            <person name="Hou Y."/>
            <person name="Wang H."/>
            <person name="Ai P."/>
            <person name="Liu Z."/>
            <person name="Yi F."/>
            <person name="Sun M."/>
            <person name="An G."/>
            <person name="Cheng J."/>
            <person name="Zhang Y."/>
            <person name="Shi Q."/>
            <person name="Xie Y."/>
            <person name="Shi X."/>
            <person name="Chang Y."/>
            <person name="Huang F."/>
            <person name="Chen Y."/>
            <person name="Hong S."/>
            <person name="Mi L."/>
            <person name="Sun Q."/>
            <person name="Zhang L."/>
            <person name="Zhou B."/>
            <person name="Peng R."/>
            <person name="Zhang X."/>
            <person name="Liu F."/>
        </authorList>
    </citation>
    <scope>NUCLEOTIDE SEQUENCE [LARGE SCALE GENOMIC DNA]</scope>
    <source>
        <strain evidence="2">cv. PA1801</strain>
    </source>
</reference>
<evidence type="ECO:0000313" key="2">
    <source>
        <dbReference type="Proteomes" id="UP000325315"/>
    </source>
</evidence>
<name>A0A5B6V7T4_9ROSI</name>
<accession>A0A5B6V7T4</accession>